<keyword evidence="2" id="KW-1185">Reference proteome</keyword>
<organism evidence="1 2">
    <name type="scientific">Caligus rogercresseyi</name>
    <name type="common">Sea louse</name>
    <dbReference type="NCBI Taxonomy" id="217165"/>
    <lineage>
        <taxon>Eukaryota</taxon>
        <taxon>Metazoa</taxon>
        <taxon>Ecdysozoa</taxon>
        <taxon>Arthropoda</taxon>
        <taxon>Crustacea</taxon>
        <taxon>Multicrustacea</taxon>
        <taxon>Hexanauplia</taxon>
        <taxon>Copepoda</taxon>
        <taxon>Siphonostomatoida</taxon>
        <taxon>Caligidae</taxon>
        <taxon>Caligus</taxon>
    </lineage>
</organism>
<name>A0A7T8QX11_CALRO</name>
<gene>
    <name evidence="1" type="ORF">FKW44_003343</name>
</gene>
<reference evidence="2" key="1">
    <citation type="submission" date="2021-01" db="EMBL/GenBank/DDBJ databases">
        <title>Caligus Genome Assembly.</title>
        <authorList>
            <person name="Gallardo-Escarate C."/>
        </authorList>
    </citation>
    <scope>NUCLEOTIDE SEQUENCE [LARGE SCALE GENOMIC DNA]</scope>
</reference>
<dbReference type="Proteomes" id="UP000595437">
    <property type="component" value="Chromosome 2"/>
</dbReference>
<sequence>MQRDDLPSSHPPTSFKLIDAAPSSPVAYCQDKDKKSNNTILSPATNHNHTNYSFMRHGVVYPPIRHGPLFRGGGGPPALHSLILKQSTISTVAAGHAMKIPHKRTCMELGGDFHPQGRPPPDNFKVDRDIAKAESQINKLTLPNKHSIYNQPSGNTAWAPDGPSARDRHRATLRTNPGEPEDAFLRYNCDKILESSLHYVLSTQPPAGPSLSHGAETS</sequence>
<evidence type="ECO:0000313" key="2">
    <source>
        <dbReference type="Proteomes" id="UP000595437"/>
    </source>
</evidence>
<dbReference type="AlphaFoldDB" id="A0A7T8QX11"/>
<accession>A0A7T8QX11</accession>
<proteinExistence type="predicted"/>
<protein>
    <submittedName>
        <fullName evidence="1">Uncharacterized protein</fullName>
    </submittedName>
</protein>
<dbReference type="EMBL" id="CP045891">
    <property type="protein sequence ID" value="QQP58128.1"/>
    <property type="molecule type" value="Genomic_DNA"/>
</dbReference>
<evidence type="ECO:0000313" key="1">
    <source>
        <dbReference type="EMBL" id="QQP58128.1"/>
    </source>
</evidence>